<sequence>MKPHTPPWLMTVGTGVAGAGAHVMWSDSAFAGAGLTLVSVGLTAATWFAAKGTGPQRRLHSAITVAAGTSWTTCAAIAGPLEGPLPDLYLMGGAALALSWNIRQMMRTNPDATTSGDSSGLLDAIGLAKLKLGKAKVSDTGQLRVPFELEKGATADELTKALPNLESGLDLRPGAFRVERNPESHRKGVLVGVPVDPLAGATWFPGPSSPGGSITEPLVIGTYDDTMPLLMTLHLGIHYLICGVTGSGKTEAAMDILTEVLTRRDVIVWLSDPVKQGLDLGEMFDACDWVATTQEDTEAMTEALQAAIPVRAAWLRAHSYRTWVAEAAQPQTDPKHSCKPGGACGCPGMPFLLAWMEEAAAALRHMGDDASTGISQEARAVGACIVVSLQRPSHDQIRTSTRASLPSVLSFGLDERDETLALPGEVLDAGAHPGSWGNKFPGYCVLVQAGIDAPRWAASARTFRNDPLVLTWATTAFADVRMGVDPVTAGAAERAAGSTYTDRGQTAPTPVQDA</sequence>
<dbReference type="PROSITE" id="PS50901">
    <property type="entry name" value="FTSK"/>
    <property type="match status" value="1"/>
</dbReference>
<proteinExistence type="predicted"/>
<keyword evidence="1 3" id="KW-0547">Nucleotide-binding</keyword>
<evidence type="ECO:0000259" key="6">
    <source>
        <dbReference type="PROSITE" id="PS50901"/>
    </source>
</evidence>
<dbReference type="AlphaFoldDB" id="A0A6B3C8E7"/>
<dbReference type="InterPro" id="IPR002543">
    <property type="entry name" value="FtsK_dom"/>
</dbReference>
<feature type="non-terminal residue" evidence="7">
    <location>
        <position position="514"/>
    </location>
</feature>
<feature type="transmembrane region" description="Helical" evidence="5">
    <location>
        <begin position="31"/>
        <end position="50"/>
    </location>
</feature>
<evidence type="ECO:0000256" key="5">
    <source>
        <dbReference type="SAM" id="Phobius"/>
    </source>
</evidence>
<feature type="compositionally biased region" description="Polar residues" evidence="4">
    <location>
        <begin position="498"/>
        <end position="514"/>
    </location>
</feature>
<evidence type="ECO:0000256" key="4">
    <source>
        <dbReference type="SAM" id="MobiDB-lite"/>
    </source>
</evidence>
<feature type="binding site" evidence="3">
    <location>
        <begin position="243"/>
        <end position="250"/>
    </location>
    <ligand>
        <name>ATP</name>
        <dbReference type="ChEBI" id="CHEBI:30616"/>
    </ligand>
</feature>
<feature type="domain" description="FtsK" evidence="6">
    <location>
        <begin position="215"/>
        <end position="420"/>
    </location>
</feature>
<reference evidence="7" key="1">
    <citation type="submission" date="2020-01" db="EMBL/GenBank/DDBJ databases">
        <title>Insect and environment-associated Actinomycetes.</title>
        <authorList>
            <person name="Currrie C."/>
            <person name="Chevrette M."/>
            <person name="Carlson C."/>
            <person name="Stubbendieck R."/>
            <person name="Wendt-Pienkowski E."/>
        </authorList>
    </citation>
    <scope>NUCLEOTIDE SEQUENCE</scope>
    <source>
        <strain evidence="7">SID12501</strain>
    </source>
</reference>
<organism evidence="7">
    <name type="scientific">Streptomyces sp. SID12501</name>
    <dbReference type="NCBI Taxonomy" id="2706042"/>
    <lineage>
        <taxon>Bacteria</taxon>
        <taxon>Bacillati</taxon>
        <taxon>Actinomycetota</taxon>
        <taxon>Actinomycetes</taxon>
        <taxon>Kitasatosporales</taxon>
        <taxon>Streptomycetaceae</taxon>
        <taxon>Streptomyces</taxon>
    </lineage>
</organism>
<comment type="caution">
    <text evidence="7">The sequence shown here is derived from an EMBL/GenBank/DDBJ whole genome shotgun (WGS) entry which is preliminary data.</text>
</comment>
<evidence type="ECO:0000313" key="7">
    <source>
        <dbReference type="EMBL" id="NEC92662.1"/>
    </source>
</evidence>
<evidence type="ECO:0000256" key="2">
    <source>
        <dbReference type="ARBA" id="ARBA00022840"/>
    </source>
</evidence>
<dbReference type="RefSeq" id="WP_164324562.1">
    <property type="nucleotide sequence ID" value="NZ_JAAGLU010000097.1"/>
</dbReference>
<dbReference type="Gene3D" id="3.40.50.300">
    <property type="entry name" value="P-loop containing nucleotide triphosphate hydrolases"/>
    <property type="match status" value="1"/>
</dbReference>
<keyword evidence="2 3" id="KW-0067">ATP-binding</keyword>
<feature type="transmembrane region" description="Helical" evidence="5">
    <location>
        <begin position="62"/>
        <end position="79"/>
    </location>
</feature>
<evidence type="ECO:0000256" key="1">
    <source>
        <dbReference type="ARBA" id="ARBA00022741"/>
    </source>
</evidence>
<evidence type="ECO:0000256" key="3">
    <source>
        <dbReference type="PROSITE-ProRule" id="PRU00289"/>
    </source>
</evidence>
<feature type="region of interest" description="Disordered" evidence="4">
    <location>
        <begin position="492"/>
        <end position="514"/>
    </location>
</feature>
<dbReference type="GO" id="GO:0003677">
    <property type="term" value="F:DNA binding"/>
    <property type="evidence" value="ECO:0007669"/>
    <property type="project" value="InterPro"/>
</dbReference>
<keyword evidence="5" id="KW-1133">Transmembrane helix</keyword>
<keyword evidence="5" id="KW-0472">Membrane</keyword>
<dbReference type="InterPro" id="IPR050206">
    <property type="entry name" value="FtsK/SpoIIIE/SftA"/>
</dbReference>
<dbReference type="SUPFAM" id="SSF52540">
    <property type="entry name" value="P-loop containing nucleoside triphosphate hydrolases"/>
    <property type="match status" value="1"/>
</dbReference>
<dbReference type="PANTHER" id="PTHR22683:SF41">
    <property type="entry name" value="DNA TRANSLOCASE FTSK"/>
    <property type="match status" value="1"/>
</dbReference>
<keyword evidence="5" id="KW-0812">Transmembrane</keyword>
<accession>A0A6B3C8E7</accession>
<dbReference type="EMBL" id="JAAGLU010000097">
    <property type="protein sequence ID" value="NEC92662.1"/>
    <property type="molecule type" value="Genomic_DNA"/>
</dbReference>
<gene>
    <name evidence="7" type="ORF">G3I71_44555</name>
</gene>
<dbReference type="InterPro" id="IPR027417">
    <property type="entry name" value="P-loop_NTPase"/>
</dbReference>
<protein>
    <submittedName>
        <fullName evidence="7">Sporulation protein SsgA</fullName>
    </submittedName>
</protein>
<dbReference type="PANTHER" id="PTHR22683">
    <property type="entry name" value="SPORULATION PROTEIN RELATED"/>
    <property type="match status" value="1"/>
</dbReference>
<name>A0A6B3C8E7_9ACTN</name>
<dbReference type="GO" id="GO:0005524">
    <property type="term" value="F:ATP binding"/>
    <property type="evidence" value="ECO:0007669"/>
    <property type="project" value="UniProtKB-UniRule"/>
</dbReference>